<evidence type="ECO:0000256" key="7">
    <source>
        <dbReference type="ARBA" id="ARBA00022670"/>
    </source>
</evidence>
<dbReference type="Pfam" id="PF17900">
    <property type="entry name" value="Peptidase_M1_N"/>
    <property type="match status" value="1"/>
</dbReference>
<dbReference type="PANTHER" id="PTHR11533">
    <property type="entry name" value="PROTEASE M1 ZINC METALLOPROTEASE"/>
    <property type="match status" value="1"/>
</dbReference>
<comment type="cofactor">
    <cofactor evidence="2">
        <name>Zn(2+)</name>
        <dbReference type="ChEBI" id="CHEBI:29105"/>
    </cofactor>
</comment>
<evidence type="ECO:0000313" key="14">
    <source>
        <dbReference type="EMBL" id="MCH7398666.1"/>
    </source>
</evidence>
<organism evidence="14 15">
    <name type="scientific">Belliella calami</name>
    <dbReference type="NCBI Taxonomy" id="2923436"/>
    <lineage>
        <taxon>Bacteria</taxon>
        <taxon>Pseudomonadati</taxon>
        <taxon>Bacteroidota</taxon>
        <taxon>Cytophagia</taxon>
        <taxon>Cytophagales</taxon>
        <taxon>Cyclobacteriaceae</taxon>
        <taxon>Belliella</taxon>
    </lineage>
</organism>
<accession>A0ABS9UPW0</accession>
<keyword evidence="6" id="KW-0031">Aminopeptidase</keyword>
<dbReference type="RefSeq" id="WP_241275178.1">
    <property type="nucleotide sequence ID" value="NZ_JAKZGS010000009.1"/>
</dbReference>
<evidence type="ECO:0000313" key="15">
    <source>
        <dbReference type="Proteomes" id="UP001165488"/>
    </source>
</evidence>
<dbReference type="InterPro" id="IPR027268">
    <property type="entry name" value="Peptidase_M4/M1_CTD_sf"/>
</dbReference>
<sequence>MKTQYIKLLPYLMVLFFFSCKSNKTLSIEEKDEEKIETSIIPSNDDIIRKKEALISDYKPSRTRHFDLLHTNLDIAFDFEKEWVYGQAHLTLKPYFFDQNELVLDAKDFDIHSFRLITEEGENELNIRYDSKQITAYLPKNFSANDTLNVIIKYTAKPNENPKSGSAAITDTKGLYFINASGEEDGKPIQIWTQGETEHNSKWFPTLDTPNERATQEIKLTVDQKFKTISNGELIDSKLNADGTRTDHWDMNLPHAPYLAAVIVGDFVEIKDSWEDIQVNYYVEEKYAEGAKKVFQNTPEMIGFFSEVLGVRYPWQKYDQVVVRDFVSGAMENTTISVFMEELNLTEREALDSEWDGIIAHELFHQWFGNYVTTESWANLTLNEAFANYSEYLWYEYKEGSDEADLHHISEMEQYLDEAIGKQVDLIRFYHEDSEEMFDSHSYAKGGRILHMLRRSIGDQAFFKSLNHYLTKHALSSVEAHDLRLAFEEVIGMDLNWFFNQWFFASGHPILEYEVDYSEKENLLLTIRQKQDLDTTPLYRIPFKVSWYTDGKRFEKVFELTKGVQQFAIENAEPVSVLYFDERSELLAEKVSKRGRDHFVRQFNESEFGIARYEALDSLGSEFADEEIFAEVVEKGLNDSFWSVREKALLQIARNPNLLMQITSIEEKLFEMAENDVQNTVRTGAIELLSLIDANKYAPAFIRWINHPSYYVSGAALSAYLDNEENTNREEVSQRFVEEENIRIVVALADYYITESIEGKGEWFHDKLKVMNGQSLYYFIGYYGDYFSKLQSEKENKVAVENLYQIGLNHQANYIRAVAFQSLFGFVDEEGVLDKIKALYEKEEDEQVKRYKEFYLSPYLEEN</sequence>
<evidence type="ECO:0000256" key="1">
    <source>
        <dbReference type="ARBA" id="ARBA00000098"/>
    </source>
</evidence>
<dbReference type="Pfam" id="PF01433">
    <property type="entry name" value="Peptidase_M1"/>
    <property type="match status" value="1"/>
</dbReference>
<keyword evidence="8" id="KW-0479">Metal-binding</keyword>
<keyword evidence="15" id="KW-1185">Reference proteome</keyword>
<dbReference type="EMBL" id="JAKZGS010000009">
    <property type="protein sequence ID" value="MCH7398666.1"/>
    <property type="molecule type" value="Genomic_DNA"/>
</dbReference>
<evidence type="ECO:0000256" key="5">
    <source>
        <dbReference type="ARBA" id="ARBA00015611"/>
    </source>
</evidence>
<dbReference type="InterPro" id="IPR016024">
    <property type="entry name" value="ARM-type_fold"/>
</dbReference>
<comment type="caution">
    <text evidence="14">The sequence shown here is derived from an EMBL/GenBank/DDBJ whole genome shotgun (WGS) entry which is preliminary data.</text>
</comment>
<dbReference type="PANTHER" id="PTHR11533:SF174">
    <property type="entry name" value="PUROMYCIN-SENSITIVE AMINOPEPTIDASE-RELATED"/>
    <property type="match status" value="1"/>
</dbReference>
<keyword evidence="10" id="KW-0862">Zinc</keyword>
<dbReference type="EC" id="3.4.11.2" evidence="4"/>
<keyword evidence="7" id="KW-0645">Protease</keyword>
<evidence type="ECO:0000256" key="6">
    <source>
        <dbReference type="ARBA" id="ARBA00022438"/>
    </source>
</evidence>
<evidence type="ECO:0000259" key="13">
    <source>
        <dbReference type="Pfam" id="PF17900"/>
    </source>
</evidence>
<dbReference type="Proteomes" id="UP001165488">
    <property type="component" value="Unassembled WGS sequence"/>
</dbReference>
<comment type="catalytic activity">
    <reaction evidence="1">
        <text>Release of an N-terminal amino acid, Xaa-|-Yaa- from a peptide, amide or arylamide. Xaa is preferably Ala, but may be most amino acids including Pro (slow action). When a terminal hydrophobic residue is followed by a prolyl residue, the two may be released as an intact Xaa-Pro dipeptide.</text>
        <dbReference type="EC" id="3.4.11.2"/>
    </reaction>
</comment>
<evidence type="ECO:0000256" key="4">
    <source>
        <dbReference type="ARBA" id="ARBA00012564"/>
    </source>
</evidence>
<evidence type="ECO:0000256" key="10">
    <source>
        <dbReference type="ARBA" id="ARBA00022833"/>
    </source>
</evidence>
<feature type="domain" description="Peptidase M1 membrane alanine aminopeptidase" evidence="12">
    <location>
        <begin position="296"/>
        <end position="502"/>
    </location>
</feature>
<dbReference type="InterPro" id="IPR042097">
    <property type="entry name" value="Aminopeptidase_N-like_N_sf"/>
</dbReference>
<dbReference type="SUPFAM" id="SSF55486">
    <property type="entry name" value="Metalloproteases ('zincins'), catalytic domain"/>
    <property type="match status" value="1"/>
</dbReference>
<dbReference type="SUPFAM" id="SSF63737">
    <property type="entry name" value="Leukotriene A4 hydrolase N-terminal domain"/>
    <property type="match status" value="1"/>
</dbReference>
<dbReference type="CDD" id="cd09603">
    <property type="entry name" value="M1_APN_like"/>
    <property type="match status" value="1"/>
</dbReference>
<dbReference type="PRINTS" id="PR00756">
    <property type="entry name" value="ALADIPTASE"/>
</dbReference>
<dbReference type="InterPro" id="IPR011989">
    <property type="entry name" value="ARM-like"/>
</dbReference>
<evidence type="ECO:0000259" key="12">
    <source>
        <dbReference type="Pfam" id="PF01433"/>
    </source>
</evidence>
<keyword evidence="11" id="KW-0482">Metalloprotease</keyword>
<dbReference type="Gene3D" id="1.10.390.10">
    <property type="entry name" value="Neutral Protease Domain 2"/>
    <property type="match status" value="1"/>
</dbReference>
<gene>
    <name evidence="14" type="ORF">MM236_11725</name>
</gene>
<evidence type="ECO:0000256" key="8">
    <source>
        <dbReference type="ARBA" id="ARBA00022723"/>
    </source>
</evidence>
<dbReference type="InterPro" id="IPR001930">
    <property type="entry name" value="Peptidase_M1"/>
</dbReference>
<dbReference type="InterPro" id="IPR045357">
    <property type="entry name" value="Aminopeptidase_N-like_N"/>
</dbReference>
<dbReference type="InterPro" id="IPR014782">
    <property type="entry name" value="Peptidase_M1_dom"/>
</dbReference>
<proteinExistence type="inferred from homology"/>
<dbReference type="Gene3D" id="1.25.10.10">
    <property type="entry name" value="Leucine-rich Repeat Variant"/>
    <property type="match status" value="1"/>
</dbReference>
<evidence type="ECO:0000256" key="3">
    <source>
        <dbReference type="ARBA" id="ARBA00010136"/>
    </source>
</evidence>
<dbReference type="SUPFAM" id="SSF48371">
    <property type="entry name" value="ARM repeat"/>
    <property type="match status" value="1"/>
</dbReference>
<dbReference type="InterPro" id="IPR050344">
    <property type="entry name" value="Peptidase_M1_aminopeptidases"/>
</dbReference>
<protein>
    <recommendedName>
        <fullName evidence="5">Aminopeptidase N</fullName>
        <ecNumber evidence="4">3.4.11.2</ecNumber>
    </recommendedName>
</protein>
<dbReference type="Gene3D" id="2.60.40.1730">
    <property type="entry name" value="tricorn interacting facor f3 domain"/>
    <property type="match status" value="1"/>
</dbReference>
<feature type="domain" description="Aminopeptidase N-like N-terminal" evidence="13">
    <location>
        <begin position="70"/>
        <end position="259"/>
    </location>
</feature>
<name>A0ABS9UPW0_9BACT</name>
<evidence type="ECO:0000256" key="9">
    <source>
        <dbReference type="ARBA" id="ARBA00022801"/>
    </source>
</evidence>
<reference evidence="14" key="1">
    <citation type="submission" date="2022-03" db="EMBL/GenBank/DDBJ databases">
        <title>De novo assembled genomes of Belliella spp. (Cyclobacteriaceae) strains.</title>
        <authorList>
            <person name="Szabo A."/>
            <person name="Korponai K."/>
            <person name="Felfoldi T."/>
        </authorList>
    </citation>
    <scope>NUCLEOTIDE SEQUENCE</scope>
    <source>
        <strain evidence="14">DSM 107340</strain>
    </source>
</reference>
<evidence type="ECO:0000256" key="11">
    <source>
        <dbReference type="ARBA" id="ARBA00023049"/>
    </source>
</evidence>
<evidence type="ECO:0000256" key="2">
    <source>
        <dbReference type="ARBA" id="ARBA00001947"/>
    </source>
</evidence>
<keyword evidence="9" id="KW-0378">Hydrolase</keyword>
<dbReference type="PROSITE" id="PS51257">
    <property type="entry name" value="PROKAR_LIPOPROTEIN"/>
    <property type="match status" value="1"/>
</dbReference>
<comment type="similarity">
    <text evidence="3">Belongs to the peptidase M1 family.</text>
</comment>